<dbReference type="InterPro" id="IPR021257">
    <property type="entry name" value="DUF2809"/>
</dbReference>
<comment type="caution">
    <text evidence="2">The sequence shown here is derived from an EMBL/GenBank/DDBJ whole genome shotgun (WGS) entry which is preliminary data.</text>
</comment>
<evidence type="ECO:0000313" key="2">
    <source>
        <dbReference type="EMBL" id="PYG87319.1"/>
    </source>
</evidence>
<feature type="transmembrane region" description="Helical" evidence="1">
    <location>
        <begin position="58"/>
        <end position="76"/>
    </location>
</feature>
<evidence type="ECO:0000313" key="3">
    <source>
        <dbReference type="Proteomes" id="UP000248132"/>
    </source>
</evidence>
<evidence type="ECO:0000256" key="1">
    <source>
        <dbReference type="SAM" id="Phobius"/>
    </source>
</evidence>
<keyword evidence="1" id="KW-0472">Membrane</keyword>
<dbReference type="RefSeq" id="WP_110462254.1">
    <property type="nucleotide sequence ID" value="NZ_QKMR01000012.1"/>
</dbReference>
<dbReference type="OrthoDB" id="5360192at2"/>
<dbReference type="Pfam" id="PF10990">
    <property type="entry name" value="DUF2809"/>
    <property type="match status" value="1"/>
</dbReference>
<feature type="transmembrane region" description="Helical" evidence="1">
    <location>
        <begin position="88"/>
        <end position="115"/>
    </location>
</feature>
<keyword evidence="3" id="KW-1185">Reference proteome</keyword>
<dbReference type="AlphaFoldDB" id="A0A318XJY3"/>
<proteinExistence type="predicted"/>
<feature type="transmembrane region" description="Helical" evidence="1">
    <location>
        <begin position="32"/>
        <end position="51"/>
    </location>
</feature>
<gene>
    <name evidence="2" type="ORF">LY28_02226</name>
</gene>
<dbReference type="EMBL" id="QKMR01000012">
    <property type="protein sequence ID" value="PYG87319.1"/>
    <property type="molecule type" value="Genomic_DNA"/>
</dbReference>
<accession>A0A318XJY3</accession>
<keyword evidence="1" id="KW-0812">Transmembrane</keyword>
<reference evidence="2 3" key="1">
    <citation type="submission" date="2018-06" db="EMBL/GenBank/DDBJ databases">
        <title>Genomic Encyclopedia of Type Strains, Phase I: the one thousand microbial genomes (KMG-I) project.</title>
        <authorList>
            <person name="Kyrpides N."/>
        </authorList>
    </citation>
    <scope>NUCLEOTIDE SEQUENCE [LARGE SCALE GENOMIC DNA]</scope>
    <source>
        <strain evidence="2 3">DSM 19573</strain>
    </source>
</reference>
<feature type="transmembrane region" description="Helical" evidence="1">
    <location>
        <begin position="7"/>
        <end position="26"/>
    </location>
</feature>
<sequence length="124" mass="14499">MKINFKYICAFLILLATEIFIGLFVRDAIIRPYIGDALVVILMYAFIRGIVQKNIRFLPIYLFFFASAVELTQYYHLADVLHVRNNRIISAVIGTSFDIKDIFCYLAAAVILLIWERVRFRRSK</sequence>
<protein>
    <submittedName>
        <fullName evidence="2">Uncharacterized protein DUF2809</fullName>
    </submittedName>
</protein>
<dbReference type="Proteomes" id="UP000248132">
    <property type="component" value="Unassembled WGS sequence"/>
</dbReference>
<name>A0A318XJY3_9FIRM</name>
<keyword evidence="1" id="KW-1133">Transmembrane helix</keyword>
<organism evidence="2 3">
    <name type="scientific">Ruminiclostridium sufflavum DSM 19573</name>
    <dbReference type="NCBI Taxonomy" id="1121337"/>
    <lineage>
        <taxon>Bacteria</taxon>
        <taxon>Bacillati</taxon>
        <taxon>Bacillota</taxon>
        <taxon>Clostridia</taxon>
        <taxon>Eubacteriales</taxon>
        <taxon>Oscillospiraceae</taxon>
        <taxon>Ruminiclostridium</taxon>
    </lineage>
</organism>